<dbReference type="SUPFAM" id="SSF48452">
    <property type="entry name" value="TPR-like"/>
    <property type="match status" value="1"/>
</dbReference>
<sequence length="235" mass="26326">MMKNLALVTRITLLTLSLGFVSYTFAQDNVRQSLNEVSTPSMQQEIQSPLSILQHEWAHINYELEDKQKEKAFATFMEKAKFFVSKEPNNPELVIWQGIIQSSIAGAKGGLGALDYAKAARKSFEQAMRLDENALAGSAMTSLGVLYHKLPGWPISFGNDKKAEKLLKHALEINPDGIDPNYFYAEFLYDNGKYDQARAFVKKAKQAPARAGRPLADLGRKQEISRLEDKLAQKS</sequence>
<dbReference type="Proteomes" id="UP000262073">
    <property type="component" value="Chromosome"/>
</dbReference>
<feature type="chain" id="PRO_5016988586" evidence="1">
    <location>
        <begin position="27"/>
        <end position="235"/>
    </location>
</feature>
<keyword evidence="1" id="KW-0732">Signal</keyword>
<evidence type="ECO:0000313" key="2">
    <source>
        <dbReference type="EMBL" id="AXR07918.1"/>
    </source>
</evidence>
<dbReference type="EMBL" id="CP031769">
    <property type="protein sequence ID" value="AXR07918.1"/>
    <property type="molecule type" value="Genomic_DNA"/>
</dbReference>
<dbReference type="OrthoDB" id="9812424at2"/>
<dbReference type="Pfam" id="PF14559">
    <property type="entry name" value="TPR_19"/>
    <property type="match status" value="1"/>
</dbReference>
<evidence type="ECO:0000256" key="1">
    <source>
        <dbReference type="SAM" id="SignalP"/>
    </source>
</evidence>
<keyword evidence="3" id="KW-1185">Reference proteome</keyword>
<feature type="signal peptide" evidence="1">
    <location>
        <begin position="1"/>
        <end position="26"/>
    </location>
</feature>
<dbReference type="AlphaFoldDB" id="A0A346NQW1"/>
<gene>
    <name evidence="2" type="ORF">D0Y50_17070</name>
</gene>
<proteinExistence type="predicted"/>
<reference evidence="2 3" key="1">
    <citation type="submission" date="2018-08" db="EMBL/GenBank/DDBJ databases">
        <title>Salinimonas sediminis sp. nov., a piezophilic bacterium isolated from a deep-sea sediment sample from the New Britain Trench.</title>
        <authorList>
            <person name="Cao J."/>
        </authorList>
    </citation>
    <scope>NUCLEOTIDE SEQUENCE [LARGE SCALE GENOMIC DNA]</scope>
    <source>
        <strain evidence="2 3">N102</strain>
    </source>
</reference>
<protein>
    <submittedName>
        <fullName evidence="2">Uncharacterized protein</fullName>
    </submittedName>
</protein>
<accession>A0A346NQW1</accession>
<dbReference type="KEGG" id="salm:D0Y50_17070"/>
<dbReference type="InterPro" id="IPR011990">
    <property type="entry name" value="TPR-like_helical_dom_sf"/>
</dbReference>
<name>A0A346NQW1_9ALTE</name>
<organism evidence="2 3">
    <name type="scientific">Salinimonas sediminis</name>
    <dbReference type="NCBI Taxonomy" id="2303538"/>
    <lineage>
        <taxon>Bacteria</taxon>
        <taxon>Pseudomonadati</taxon>
        <taxon>Pseudomonadota</taxon>
        <taxon>Gammaproteobacteria</taxon>
        <taxon>Alteromonadales</taxon>
        <taxon>Alteromonadaceae</taxon>
        <taxon>Alteromonas/Salinimonas group</taxon>
        <taxon>Salinimonas</taxon>
    </lineage>
</organism>
<dbReference type="Gene3D" id="1.25.40.10">
    <property type="entry name" value="Tetratricopeptide repeat domain"/>
    <property type="match status" value="1"/>
</dbReference>
<evidence type="ECO:0000313" key="3">
    <source>
        <dbReference type="Proteomes" id="UP000262073"/>
    </source>
</evidence>